<comment type="caution">
    <text evidence="2">The sequence shown here is derived from an EMBL/GenBank/DDBJ whole genome shotgun (WGS) entry which is preliminary data.</text>
</comment>
<reference evidence="2 3" key="1">
    <citation type="submission" date="2018-06" db="EMBL/GenBank/DDBJ databases">
        <title>Freshwater and sediment microbial communities from various areas in North America, analyzing microbe dynamics in response to fracking.</title>
        <authorList>
            <person name="Lamendella R."/>
        </authorList>
    </citation>
    <scope>NUCLEOTIDE SEQUENCE [LARGE SCALE GENOMIC DNA]</scope>
    <source>
        <strain evidence="2 3">NG-13</strain>
    </source>
</reference>
<keyword evidence="3" id="KW-1185">Reference proteome</keyword>
<dbReference type="InterPro" id="IPR010982">
    <property type="entry name" value="Lambda_DNA-bd_dom_sf"/>
</dbReference>
<dbReference type="InterPro" id="IPR001387">
    <property type="entry name" value="Cro/C1-type_HTH"/>
</dbReference>
<dbReference type="SUPFAM" id="SSF47413">
    <property type="entry name" value="lambda repressor-like DNA-binding domains"/>
    <property type="match status" value="1"/>
</dbReference>
<dbReference type="EMBL" id="QLLI01000006">
    <property type="protein sequence ID" value="RAI96877.1"/>
    <property type="molecule type" value="Genomic_DNA"/>
</dbReference>
<dbReference type="Gene3D" id="1.10.260.40">
    <property type="entry name" value="lambda repressor-like DNA-binding domains"/>
    <property type="match status" value="1"/>
</dbReference>
<protein>
    <submittedName>
        <fullName evidence="2">DNA-binding Xre family transcriptional regulator</fullName>
    </submittedName>
</protein>
<feature type="domain" description="HTH cro/C1-type" evidence="1">
    <location>
        <begin position="7"/>
        <end position="73"/>
    </location>
</feature>
<evidence type="ECO:0000313" key="3">
    <source>
        <dbReference type="Proteomes" id="UP000248827"/>
    </source>
</evidence>
<dbReference type="GO" id="GO:0003677">
    <property type="term" value="F:DNA binding"/>
    <property type="evidence" value="ECO:0007669"/>
    <property type="project" value="UniProtKB-KW"/>
</dbReference>
<sequence length="80" mass="8956">MSIQIKLGETIDAAKVSRNALAREAKVRPNLIYDLCDGKTKRVDLSTLSIIIDTLRVMTGKDYTLTDVIEYIPDGNEESR</sequence>
<gene>
    <name evidence="2" type="ORF">DET54_106235</name>
</gene>
<name>A0ABX9BKB7_9BACL</name>
<evidence type="ECO:0000259" key="1">
    <source>
        <dbReference type="Pfam" id="PF13443"/>
    </source>
</evidence>
<accession>A0ABX9BKB7</accession>
<dbReference type="Pfam" id="PF13443">
    <property type="entry name" value="HTH_26"/>
    <property type="match status" value="1"/>
</dbReference>
<evidence type="ECO:0000313" key="2">
    <source>
        <dbReference type="EMBL" id="RAI96877.1"/>
    </source>
</evidence>
<dbReference type="Proteomes" id="UP000248827">
    <property type="component" value="Unassembled WGS sequence"/>
</dbReference>
<keyword evidence="2" id="KW-0238">DNA-binding</keyword>
<proteinExistence type="predicted"/>
<organism evidence="2 3">
    <name type="scientific">Paenibacillus pabuli</name>
    <dbReference type="NCBI Taxonomy" id="1472"/>
    <lineage>
        <taxon>Bacteria</taxon>
        <taxon>Bacillati</taxon>
        <taxon>Bacillota</taxon>
        <taxon>Bacilli</taxon>
        <taxon>Bacillales</taxon>
        <taxon>Paenibacillaceae</taxon>
        <taxon>Paenibacillus</taxon>
    </lineage>
</organism>